<feature type="domain" description="ER-bound oxygenase mpaB/mpaB'/Rubber oxygenase catalytic" evidence="1">
    <location>
        <begin position="21"/>
        <end position="241"/>
    </location>
</feature>
<comment type="caution">
    <text evidence="2">The sequence shown here is derived from an EMBL/GenBank/DDBJ whole genome shotgun (WGS) entry which is preliminary data.</text>
</comment>
<evidence type="ECO:0000313" key="3">
    <source>
        <dbReference type="Proteomes" id="UP000612893"/>
    </source>
</evidence>
<protein>
    <submittedName>
        <fullName evidence="2">DUF2236 domain-containing protein</fullName>
    </submittedName>
</protein>
<keyword evidence="3" id="KW-1185">Reference proteome</keyword>
<reference evidence="2" key="1">
    <citation type="submission" date="2020-10" db="EMBL/GenBank/DDBJ databases">
        <title>Ca. Dormibacterota MAGs.</title>
        <authorList>
            <person name="Montgomery K."/>
        </authorList>
    </citation>
    <scope>NUCLEOTIDE SEQUENCE [LARGE SCALE GENOMIC DNA]</scope>
    <source>
        <strain evidence="2">SC8812_S17_10</strain>
    </source>
</reference>
<dbReference type="EMBL" id="JAEKNR010000217">
    <property type="protein sequence ID" value="MBJ7600678.1"/>
    <property type="molecule type" value="Genomic_DNA"/>
</dbReference>
<sequence length="273" mass="29819">MASSSPAGVDFGLFGPGSMAWRLHREPAMLVGGLRALIVQALHPLAIAAVADHSDYRNDVWGRYARTSNYVVTTVFGSTRQARALGARVRAIHRPIHGVDRVTGQPYAADDPTLLLWIHATLVESFLAAYRRFVGPLLPVDADRYVSELIRQAELVGLRAAEVPSTEAGNQAFIDSCRPLLLATRHSQEALDTVLHPPLPPWRRPVWWVAGQAAISVLPDYAVDLYGIRRNRAAEAAVRPLVSSGSGFARRHLKPPPVLHEARRRSAAAGISF</sequence>
<evidence type="ECO:0000259" key="1">
    <source>
        <dbReference type="Pfam" id="PF09995"/>
    </source>
</evidence>
<organism evidence="2 3">
    <name type="scientific">Candidatus Nephthysia bennettiae</name>
    <dbReference type="NCBI Taxonomy" id="3127016"/>
    <lineage>
        <taxon>Bacteria</taxon>
        <taxon>Bacillati</taxon>
        <taxon>Candidatus Dormiibacterota</taxon>
        <taxon>Candidatus Dormibacteria</taxon>
        <taxon>Candidatus Dormibacterales</taxon>
        <taxon>Candidatus Dormibacteraceae</taxon>
        <taxon>Candidatus Nephthysia</taxon>
    </lineage>
</organism>
<name>A0A934NB43_9BACT</name>
<proteinExistence type="predicted"/>
<dbReference type="PANTHER" id="PTHR36151">
    <property type="entry name" value="BLR2777 PROTEIN"/>
    <property type="match status" value="1"/>
</dbReference>
<dbReference type="Pfam" id="PF09995">
    <property type="entry name" value="MPAB_Lcp_cat"/>
    <property type="match status" value="1"/>
</dbReference>
<evidence type="ECO:0000313" key="2">
    <source>
        <dbReference type="EMBL" id="MBJ7600678.1"/>
    </source>
</evidence>
<dbReference type="Proteomes" id="UP000612893">
    <property type="component" value="Unassembled WGS sequence"/>
</dbReference>
<gene>
    <name evidence="2" type="ORF">JF922_21740</name>
</gene>
<dbReference type="RefSeq" id="WP_338204613.1">
    <property type="nucleotide sequence ID" value="NZ_JAEKNR010000217.1"/>
</dbReference>
<dbReference type="InterPro" id="IPR018713">
    <property type="entry name" value="MPAB/Lcp_cat_dom"/>
</dbReference>
<dbReference type="PANTHER" id="PTHR36151:SF3">
    <property type="entry name" value="ER-BOUND OXYGENASE MPAB_MPAB'_RUBBER OXYGENASE CATALYTIC DOMAIN-CONTAINING PROTEIN"/>
    <property type="match status" value="1"/>
</dbReference>
<dbReference type="AlphaFoldDB" id="A0A934NB43"/>
<accession>A0A934NB43</accession>